<evidence type="ECO:0000313" key="1">
    <source>
        <dbReference type="EMBL" id="MBK1666461.1"/>
    </source>
</evidence>
<name>A0ABS1D911_9PROT</name>
<dbReference type="RefSeq" id="WP_200338471.1">
    <property type="nucleotide sequence ID" value="NZ_NRRL01000001.1"/>
</dbReference>
<accession>A0ABS1D911</accession>
<sequence length="163" mass="17770">MSKPIPAPERVTAAIFSVNWCQPHGGACHLLLRDAHAPEALTCLIARLDPGADALDFRPASPLNDAELYQLRTADGRRMFANADIFGSHAPAEALRALTPAVEEPGALDAMVARGLHRRFANRYPDLALTPGRVDQLVMRTAFAEPRRPRVPRAFEIVAHHAA</sequence>
<gene>
    <name evidence="1" type="ORF">CKO28_00205</name>
</gene>
<reference evidence="1 2" key="1">
    <citation type="journal article" date="2020" name="Microorganisms">
        <title>Osmotic Adaptation and Compatible Solute Biosynthesis of Phototrophic Bacteria as Revealed from Genome Analyses.</title>
        <authorList>
            <person name="Imhoff J.F."/>
            <person name="Rahn T."/>
            <person name="Kunzel S."/>
            <person name="Keller A."/>
            <person name="Neulinger S.C."/>
        </authorList>
    </citation>
    <scope>NUCLEOTIDE SEQUENCE [LARGE SCALE GENOMIC DNA]</scope>
    <source>
        <strain evidence="1 2">DSM 9895</strain>
    </source>
</reference>
<dbReference type="EMBL" id="NRRL01000001">
    <property type="protein sequence ID" value="MBK1666461.1"/>
    <property type="molecule type" value="Genomic_DNA"/>
</dbReference>
<organism evidence="1 2">
    <name type="scientific">Rhodovibrio sodomensis</name>
    <dbReference type="NCBI Taxonomy" id="1088"/>
    <lineage>
        <taxon>Bacteria</taxon>
        <taxon>Pseudomonadati</taxon>
        <taxon>Pseudomonadota</taxon>
        <taxon>Alphaproteobacteria</taxon>
        <taxon>Rhodospirillales</taxon>
        <taxon>Rhodovibrionaceae</taxon>
        <taxon>Rhodovibrio</taxon>
    </lineage>
</organism>
<protein>
    <submittedName>
        <fullName evidence="1">Uncharacterized protein</fullName>
    </submittedName>
</protein>
<dbReference type="Proteomes" id="UP001296873">
    <property type="component" value="Unassembled WGS sequence"/>
</dbReference>
<keyword evidence="2" id="KW-1185">Reference proteome</keyword>
<comment type="caution">
    <text evidence="1">The sequence shown here is derived from an EMBL/GenBank/DDBJ whole genome shotgun (WGS) entry which is preliminary data.</text>
</comment>
<proteinExistence type="predicted"/>
<evidence type="ECO:0000313" key="2">
    <source>
        <dbReference type="Proteomes" id="UP001296873"/>
    </source>
</evidence>